<evidence type="ECO:0000256" key="7">
    <source>
        <dbReference type="ARBA" id="ARBA00023065"/>
    </source>
</evidence>
<feature type="transmembrane region" description="Helical" evidence="10">
    <location>
        <begin position="210"/>
        <end position="228"/>
    </location>
</feature>
<evidence type="ECO:0000256" key="5">
    <source>
        <dbReference type="ARBA" id="ARBA00022989"/>
    </source>
</evidence>
<dbReference type="CDD" id="cd06186">
    <property type="entry name" value="NOX_Duox_like_FAD_NADP"/>
    <property type="match status" value="1"/>
</dbReference>
<protein>
    <recommendedName>
        <fullName evidence="11">FAD-binding FR-type domain-containing protein</fullName>
    </recommendedName>
</protein>
<dbReference type="GO" id="GO:0006879">
    <property type="term" value="P:intracellular iron ion homeostasis"/>
    <property type="evidence" value="ECO:0007669"/>
    <property type="project" value="TreeGrafter"/>
</dbReference>
<dbReference type="GeneID" id="27357835"/>
<dbReference type="InterPro" id="IPR013121">
    <property type="entry name" value="Fe_red_NAD-bd_6"/>
</dbReference>
<dbReference type="EMBL" id="KN847336">
    <property type="protein sequence ID" value="KIW42192.1"/>
    <property type="molecule type" value="Genomic_DNA"/>
</dbReference>
<evidence type="ECO:0000259" key="11">
    <source>
        <dbReference type="PROSITE" id="PS51384"/>
    </source>
</evidence>
<feature type="transmembrane region" description="Helical" evidence="10">
    <location>
        <begin position="146"/>
        <end position="167"/>
    </location>
</feature>
<dbReference type="AlphaFoldDB" id="A0A0D2BXE6"/>
<evidence type="ECO:0000256" key="8">
    <source>
        <dbReference type="ARBA" id="ARBA00023136"/>
    </source>
</evidence>
<evidence type="ECO:0000256" key="10">
    <source>
        <dbReference type="SAM" id="Phobius"/>
    </source>
</evidence>
<dbReference type="VEuPathDB" id="FungiDB:PV06_05761"/>
<dbReference type="Gene3D" id="2.40.30.10">
    <property type="entry name" value="Translation factors"/>
    <property type="match status" value="1"/>
</dbReference>
<evidence type="ECO:0000256" key="6">
    <source>
        <dbReference type="ARBA" id="ARBA00023002"/>
    </source>
</evidence>
<dbReference type="GO" id="GO:0005886">
    <property type="term" value="C:plasma membrane"/>
    <property type="evidence" value="ECO:0007669"/>
    <property type="project" value="TreeGrafter"/>
</dbReference>
<keyword evidence="13" id="KW-1185">Reference proteome</keyword>
<dbReference type="HOGENOM" id="CLU_019268_1_0_1"/>
<proteinExistence type="inferred from homology"/>
<keyword evidence="4 10" id="KW-0812">Transmembrane</keyword>
<evidence type="ECO:0000256" key="9">
    <source>
        <dbReference type="ARBA" id="ARBA00023180"/>
    </source>
</evidence>
<gene>
    <name evidence="12" type="ORF">PV06_05761</name>
</gene>
<accession>A0A0D2BXE6</accession>
<keyword evidence="3" id="KW-0813">Transport</keyword>
<feature type="transmembrane region" description="Helical" evidence="10">
    <location>
        <begin position="383"/>
        <end position="403"/>
    </location>
</feature>
<dbReference type="SUPFAM" id="SSF63380">
    <property type="entry name" value="Riboflavin synthase domain-like"/>
    <property type="match status" value="1"/>
</dbReference>
<dbReference type="Pfam" id="PF08030">
    <property type="entry name" value="NAD_binding_6"/>
    <property type="match status" value="1"/>
</dbReference>
<evidence type="ECO:0000256" key="1">
    <source>
        <dbReference type="ARBA" id="ARBA00004141"/>
    </source>
</evidence>
<dbReference type="SFLD" id="SFLDG01168">
    <property type="entry name" value="Ferric_reductase_subgroup_(FRE"/>
    <property type="match status" value="1"/>
</dbReference>
<dbReference type="InterPro" id="IPR051410">
    <property type="entry name" value="Ferric/Cupric_Reductase"/>
</dbReference>
<evidence type="ECO:0000256" key="2">
    <source>
        <dbReference type="ARBA" id="ARBA00006278"/>
    </source>
</evidence>
<evidence type="ECO:0000313" key="13">
    <source>
        <dbReference type="Proteomes" id="UP000053342"/>
    </source>
</evidence>
<name>A0A0D2BXE6_9EURO</name>
<feature type="transmembrane region" description="Helical" evidence="10">
    <location>
        <begin position="179"/>
        <end position="198"/>
    </location>
</feature>
<dbReference type="PANTHER" id="PTHR32361:SF9">
    <property type="entry name" value="FERRIC REDUCTASE TRANSMEMBRANE COMPONENT 3-RELATED"/>
    <property type="match status" value="1"/>
</dbReference>
<keyword evidence="9" id="KW-0325">Glycoprotein</keyword>
<comment type="subcellular location">
    <subcellularLocation>
        <location evidence="1">Membrane</location>
        <topology evidence="1">Multi-pass membrane protein</topology>
    </subcellularLocation>
</comment>
<sequence>MMTYKFVNLSPEQIEARRHALDRAGWHAWLSPVVLLVVVYVCRRLLFWSPGTRELRRIGWVLETTYVSEFGPLSVQLFGLAYTAWLLFLVFRGTGEDYMHLTKAFGHVGVSQMPLQYLMSVKWTALSPVAAATGLSHEKVNVYHRFLGRVVHLFLGIHAVLYLRFFAKMGWLEKRVRDWDVRFGLLAFWTVNFLGVLSLPAVRRRAYHALFWRSHIVLALALPVFVFWHVKWTRLYVGQVAVVWVLNVVTRRFWAGEVVQVRSEDLQGTTGSNTTRQLVQVKMSVRQGGRLAKATPGQHVYVHAPDGGGVKNPFTVVSVTDSHPKDGVVEVMLVVRRLGGPGTKWLAEVAKTGKKVDIRVEGPYGDAGDHVDRLVNVETTGPVLLIAGGVGATYTLPLYMALLSKARRQGVQRNVKMVWLVKSVADAAWGVEVLRRHLPVTEMDVDVYVTGESANMSLAPTQDSNMVSGGGKLLGFKIHTLGERPSIAPMVDNFFAASAAGGQHDFNADEVNVFVCGPASLSADLRKAMGRHVNASGIKLRWIEEVFGFGGS</sequence>
<evidence type="ECO:0000256" key="3">
    <source>
        <dbReference type="ARBA" id="ARBA00022448"/>
    </source>
</evidence>
<feature type="transmembrane region" description="Helical" evidence="10">
    <location>
        <begin position="66"/>
        <end position="91"/>
    </location>
</feature>
<evidence type="ECO:0000313" key="12">
    <source>
        <dbReference type="EMBL" id="KIW42192.1"/>
    </source>
</evidence>
<feature type="transmembrane region" description="Helical" evidence="10">
    <location>
        <begin position="26"/>
        <end position="46"/>
    </location>
</feature>
<dbReference type="PROSITE" id="PS51384">
    <property type="entry name" value="FAD_FR"/>
    <property type="match status" value="1"/>
</dbReference>
<dbReference type="RefSeq" id="XP_016262408.1">
    <property type="nucleotide sequence ID" value="XM_016406804.1"/>
</dbReference>
<keyword evidence="7" id="KW-0406">Ion transport</keyword>
<dbReference type="InterPro" id="IPR039261">
    <property type="entry name" value="FNR_nucleotide-bd"/>
</dbReference>
<dbReference type="InterPro" id="IPR013130">
    <property type="entry name" value="Fe3_Rdtase_TM_dom"/>
</dbReference>
<dbReference type="PANTHER" id="PTHR32361">
    <property type="entry name" value="FERRIC/CUPRIC REDUCTASE TRANSMEMBRANE COMPONENT"/>
    <property type="match status" value="1"/>
</dbReference>
<keyword evidence="5 10" id="KW-1133">Transmembrane helix</keyword>
<dbReference type="GO" id="GO:0000293">
    <property type="term" value="F:ferric-chelate reductase activity"/>
    <property type="evidence" value="ECO:0007669"/>
    <property type="project" value="UniProtKB-ARBA"/>
</dbReference>
<comment type="similarity">
    <text evidence="2">Belongs to the ferric reductase (FRE) family.</text>
</comment>
<keyword evidence="6" id="KW-0560">Oxidoreductase</keyword>
<keyword evidence="8 10" id="KW-0472">Membrane</keyword>
<organism evidence="12 13">
    <name type="scientific">Exophiala oligosperma</name>
    <dbReference type="NCBI Taxonomy" id="215243"/>
    <lineage>
        <taxon>Eukaryota</taxon>
        <taxon>Fungi</taxon>
        <taxon>Dikarya</taxon>
        <taxon>Ascomycota</taxon>
        <taxon>Pezizomycotina</taxon>
        <taxon>Eurotiomycetes</taxon>
        <taxon>Chaetothyriomycetidae</taxon>
        <taxon>Chaetothyriales</taxon>
        <taxon>Herpotrichiellaceae</taxon>
        <taxon>Exophiala</taxon>
    </lineage>
</organism>
<dbReference type="InterPro" id="IPR017938">
    <property type="entry name" value="Riboflavin_synthase-like_b-brl"/>
</dbReference>
<dbReference type="GO" id="GO:0015677">
    <property type="term" value="P:copper ion import"/>
    <property type="evidence" value="ECO:0007669"/>
    <property type="project" value="TreeGrafter"/>
</dbReference>
<dbReference type="GO" id="GO:0006826">
    <property type="term" value="P:iron ion transport"/>
    <property type="evidence" value="ECO:0007669"/>
    <property type="project" value="TreeGrafter"/>
</dbReference>
<evidence type="ECO:0000256" key="4">
    <source>
        <dbReference type="ARBA" id="ARBA00022692"/>
    </source>
</evidence>
<dbReference type="OrthoDB" id="10006946at2759"/>
<dbReference type="STRING" id="215243.A0A0D2BXE6"/>
<reference evidence="12 13" key="1">
    <citation type="submission" date="2015-01" db="EMBL/GenBank/DDBJ databases">
        <title>The Genome Sequence of Exophiala oligosperma CBS72588.</title>
        <authorList>
            <consortium name="The Broad Institute Genomics Platform"/>
            <person name="Cuomo C."/>
            <person name="de Hoog S."/>
            <person name="Gorbushina A."/>
            <person name="Stielow B."/>
            <person name="Teixiera M."/>
            <person name="Abouelleil A."/>
            <person name="Chapman S.B."/>
            <person name="Priest M."/>
            <person name="Young S.K."/>
            <person name="Wortman J."/>
            <person name="Nusbaum C."/>
            <person name="Birren B."/>
        </authorList>
    </citation>
    <scope>NUCLEOTIDE SEQUENCE [LARGE SCALE GENOMIC DNA]</scope>
    <source>
        <strain evidence="12 13">CBS 72588</strain>
    </source>
</reference>
<dbReference type="Proteomes" id="UP000053342">
    <property type="component" value="Unassembled WGS sequence"/>
</dbReference>
<dbReference type="InterPro" id="IPR017927">
    <property type="entry name" value="FAD-bd_FR_type"/>
</dbReference>
<dbReference type="Pfam" id="PF01794">
    <property type="entry name" value="Ferric_reduct"/>
    <property type="match status" value="1"/>
</dbReference>
<feature type="domain" description="FAD-binding FR-type" evidence="11">
    <location>
        <begin position="251"/>
        <end position="370"/>
    </location>
</feature>
<dbReference type="Gene3D" id="3.40.50.80">
    <property type="entry name" value="Nucleotide-binding domain of ferredoxin-NADP reductase (FNR) module"/>
    <property type="match status" value="1"/>
</dbReference>
<dbReference type="SFLD" id="SFLDS00052">
    <property type="entry name" value="Ferric_Reductase_Domain"/>
    <property type="match status" value="1"/>
</dbReference>
<dbReference type="SUPFAM" id="SSF52343">
    <property type="entry name" value="Ferredoxin reductase-like, C-terminal NADP-linked domain"/>
    <property type="match status" value="1"/>
</dbReference>